<dbReference type="Proteomes" id="UP000790787">
    <property type="component" value="Chromosome 9"/>
</dbReference>
<name>A0AC58RW94_TOBAC</name>
<proteinExistence type="predicted"/>
<gene>
    <name evidence="2" type="primary">LOC142163775</name>
</gene>
<reference evidence="2" key="2">
    <citation type="submission" date="2025-08" db="UniProtKB">
        <authorList>
            <consortium name="RefSeq"/>
        </authorList>
    </citation>
    <scope>IDENTIFICATION</scope>
    <source>
        <tissue evidence="2">Leaf</tissue>
    </source>
</reference>
<evidence type="ECO:0000313" key="1">
    <source>
        <dbReference type="Proteomes" id="UP000790787"/>
    </source>
</evidence>
<sequence>MVETSITPVNTSVFIPDPTNHLHLLSSDIPGVSLVTVPFTGSGFGGWRRNMIVFLSARNKLAFVYGSCPKPAEDSPQLQQWNRCNNMVISWLTSSLSPDIVESVQYSETAESIWSQLNKRYGSVDGTKVFELKKELASTFQGSLDITSYFNKLKKLWDELGYVCTNHANRCSCLVKSDLQKEKEKDKVHKFLMGLNDVYVGVRSNLLMMHPLPSLDSIYNILLQDERQRQTSPSSQFQA</sequence>
<dbReference type="RefSeq" id="XP_075077015.1">
    <property type="nucleotide sequence ID" value="XM_075220914.1"/>
</dbReference>
<accession>A0AC58RW94</accession>
<reference evidence="1" key="1">
    <citation type="journal article" date="2014" name="Nat. Commun.">
        <title>The tobacco genome sequence and its comparison with those of tomato and potato.</title>
        <authorList>
            <person name="Sierro N."/>
            <person name="Battey J.N."/>
            <person name="Ouadi S."/>
            <person name="Bakaher N."/>
            <person name="Bovet L."/>
            <person name="Willig A."/>
            <person name="Goepfert S."/>
            <person name="Peitsch M.C."/>
            <person name="Ivanov N.V."/>
        </authorList>
    </citation>
    <scope>NUCLEOTIDE SEQUENCE [LARGE SCALE GENOMIC DNA]</scope>
</reference>
<protein>
    <submittedName>
        <fullName evidence="2">Uncharacterized protein LOC142163775</fullName>
    </submittedName>
</protein>
<evidence type="ECO:0000313" key="2">
    <source>
        <dbReference type="RefSeq" id="XP_075077015.1"/>
    </source>
</evidence>
<keyword evidence="1" id="KW-1185">Reference proteome</keyword>
<organism evidence="1 2">
    <name type="scientific">Nicotiana tabacum</name>
    <name type="common">Common tobacco</name>
    <dbReference type="NCBI Taxonomy" id="4097"/>
    <lineage>
        <taxon>Eukaryota</taxon>
        <taxon>Viridiplantae</taxon>
        <taxon>Streptophyta</taxon>
        <taxon>Embryophyta</taxon>
        <taxon>Tracheophyta</taxon>
        <taxon>Spermatophyta</taxon>
        <taxon>Magnoliopsida</taxon>
        <taxon>eudicotyledons</taxon>
        <taxon>Gunneridae</taxon>
        <taxon>Pentapetalae</taxon>
        <taxon>asterids</taxon>
        <taxon>lamiids</taxon>
        <taxon>Solanales</taxon>
        <taxon>Solanaceae</taxon>
        <taxon>Nicotianoideae</taxon>
        <taxon>Nicotianeae</taxon>
        <taxon>Nicotiana</taxon>
    </lineage>
</organism>